<organism evidence="1 2">
    <name type="scientific">Actinomadura violacea</name>
    <dbReference type="NCBI Taxonomy" id="2819934"/>
    <lineage>
        <taxon>Bacteria</taxon>
        <taxon>Bacillati</taxon>
        <taxon>Actinomycetota</taxon>
        <taxon>Actinomycetes</taxon>
        <taxon>Streptosporangiales</taxon>
        <taxon>Thermomonosporaceae</taxon>
        <taxon>Actinomadura</taxon>
    </lineage>
</organism>
<dbReference type="RefSeq" id="WP_208251877.1">
    <property type="nucleotide sequence ID" value="NZ_JAGEPF010000040.1"/>
</dbReference>
<name>A0ABS3S7P1_9ACTN</name>
<dbReference type="InterPro" id="IPR046492">
    <property type="entry name" value="DUF6585"/>
</dbReference>
<evidence type="ECO:0000313" key="1">
    <source>
        <dbReference type="EMBL" id="MBO2465014.1"/>
    </source>
</evidence>
<protein>
    <submittedName>
        <fullName evidence="1">Uncharacterized protein</fullName>
    </submittedName>
</protein>
<evidence type="ECO:0000313" key="2">
    <source>
        <dbReference type="Proteomes" id="UP000680206"/>
    </source>
</evidence>
<gene>
    <name evidence="1" type="ORF">J4709_46355</name>
</gene>
<dbReference type="Pfam" id="PF20226">
    <property type="entry name" value="DUF6585"/>
    <property type="match status" value="1"/>
</dbReference>
<dbReference type="Proteomes" id="UP000680206">
    <property type="component" value="Unassembled WGS sequence"/>
</dbReference>
<accession>A0ABS3S7P1</accession>
<reference evidence="1 2" key="1">
    <citation type="submission" date="2021-03" db="EMBL/GenBank/DDBJ databases">
        <title>Actinomadura violae sp. nov., isolated from lichen in Thailand.</title>
        <authorList>
            <person name="Kanchanasin P."/>
            <person name="Saeng-In P."/>
            <person name="Phongsopitanun W."/>
            <person name="Yuki M."/>
            <person name="Kudo T."/>
            <person name="Ohkuma M."/>
            <person name="Tanasupawat S."/>
        </authorList>
    </citation>
    <scope>NUCLEOTIDE SEQUENCE [LARGE SCALE GENOMIC DNA]</scope>
    <source>
        <strain evidence="1 2">LCR2-06</strain>
    </source>
</reference>
<sequence>MELGLLPADSTWADLTGEARRLAEQYGLGEYVHPFPTRVGISAGKVDRVYQFRAGLVRQGFDNALQVFRWSDITTWHESVVHHYRNGKANYTHTHFEYKLAREYGVGTTLAGDYRDGGLRAPPSAGHGLPQGYAYNAVGRAVCDYLGKSRLPAALEDLQRGSVLSFGKYSVSLDGLWFKHHQVPWQMLESAEVQDGWFSVVEAGRRRPRCRRPVAGIPRYTLLRGVIDTLLDRERKRNTPRIGWIP</sequence>
<proteinExistence type="predicted"/>
<dbReference type="EMBL" id="JAGEPF010000040">
    <property type="protein sequence ID" value="MBO2465014.1"/>
    <property type="molecule type" value="Genomic_DNA"/>
</dbReference>
<keyword evidence="2" id="KW-1185">Reference proteome</keyword>
<comment type="caution">
    <text evidence="1">The sequence shown here is derived from an EMBL/GenBank/DDBJ whole genome shotgun (WGS) entry which is preliminary data.</text>
</comment>